<dbReference type="Gene3D" id="1.10.443.10">
    <property type="entry name" value="Intergrase catalytic core"/>
    <property type="match status" value="1"/>
</dbReference>
<dbReference type="SUPFAM" id="SSF56349">
    <property type="entry name" value="DNA breaking-rejoining enzymes"/>
    <property type="match status" value="1"/>
</dbReference>
<protein>
    <recommendedName>
        <fullName evidence="5">Phage integrase SAM-like domain-containing protein</fullName>
    </recommendedName>
</protein>
<dbReference type="EMBL" id="BAABGQ010000005">
    <property type="protein sequence ID" value="GAA4498467.1"/>
    <property type="molecule type" value="Genomic_DNA"/>
</dbReference>
<keyword evidence="1" id="KW-0238">DNA-binding</keyword>
<sequence length="387" mass="43797">MLDDYVTAAQATYRAAQSQPLPKEQLRSGIEHHLAVLKAERTGRALVPAPLMAVRTILDHFDAWIAEEEQKVSVRTGRKLSADTIWTHRAVRKELADFATHRRQPLSFEGLNKAFYDGLRNYMLGVVGRSPRTFNTYVKRLRSFLFWAESQELPVPPHFRKTLRLAPSYVGKDALTQEELMQIAAIDFASSQVQTYLAAAFPEPPSRNEGSGGRNALTSAEHALRAEWTRDTFLLCAYTSLRHGDAQELGWQHVFPKQELLKKQLNKTTVVGLIPYLDDDVFQPVALLEKYSPLGLETCMPFVRDPWLYLPHIAVLARITRLKLGMHVGRKTYATLKIYQGVPARLVMLATGHQTESQFNVYLGIDEKELLDSHRKTARRLPAVAVA</sequence>
<organism evidence="3 4">
    <name type="scientific">Hymenobacter ginsengisoli</name>
    <dbReference type="NCBI Taxonomy" id="1051626"/>
    <lineage>
        <taxon>Bacteria</taxon>
        <taxon>Pseudomonadati</taxon>
        <taxon>Bacteroidota</taxon>
        <taxon>Cytophagia</taxon>
        <taxon>Cytophagales</taxon>
        <taxon>Hymenobacteraceae</taxon>
        <taxon>Hymenobacter</taxon>
    </lineage>
</organism>
<proteinExistence type="predicted"/>
<comment type="caution">
    <text evidence="3">The sequence shown here is derived from an EMBL/GenBank/DDBJ whole genome shotgun (WGS) entry which is preliminary data.</text>
</comment>
<name>A0ABP8Q709_9BACT</name>
<evidence type="ECO:0000313" key="3">
    <source>
        <dbReference type="EMBL" id="GAA4498467.1"/>
    </source>
</evidence>
<dbReference type="RefSeq" id="WP_208130760.1">
    <property type="nucleotide sequence ID" value="NZ_BAABGQ010000005.1"/>
</dbReference>
<gene>
    <name evidence="3" type="ORF">GCM10023172_15520</name>
</gene>
<accession>A0ABP8Q709</accession>
<evidence type="ECO:0008006" key="5">
    <source>
        <dbReference type="Google" id="ProtNLM"/>
    </source>
</evidence>
<keyword evidence="2" id="KW-0233">DNA recombination</keyword>
<evidence type="ECO:0000256" key="1">
    <source>
        <dbReference type="ARBA" id="ARBA00023125"/>
    </source>
</evidence>
<evidence type="ECO:0000256" key="2">
    <source>
        <dbReference type="ARBA" id="ARBA00023172"/>
    </source>
</evidence>
<keyword evidence="4" id="KW-1185">Reference proteome</keyword>
<dbReference type="Gene3D" id="1.10.150.130">
    <property type="match status" value="1"/>
</dbReference>
<reference evidence="4" key="1">
    <citation type="journal article" date="2019" name="Int. J. Syst. Evol. Microbiol.">
        <title>The Global Catalogue of Microorganisms (GCM) 10K type strain sequencing project: providing services to taxonomists for standard genome sequencing and annotation.</title>
        <authorList>
            <consortium name="The Broad Institute Genomics Platform"/>
            <consortium name="The Broad Institute Genome Sequencing Center for Infectious Disease"/>
            <person name="Wu L."/>
            <person name="Ma J."/>
        </authorList>
    </citation>
    <scope>NUCLEOTIDE SEQUENCE [LARGE SCALE GENOMIC DNA]</scope>
    <source>
        <strain evidence="4">JCM 17841</strain>
    </source>
</reference>
<evidence type="ECO:0000313" key="4">
    <source>
        <dbReference type="Proteomes" id="UP001501243"/>
    </source>
</evidence>
<dbReference type="InterPro" id="IPR011010">
    <property type="entry name" value="DNA_brk_join_enz"/>
</dbReference>
<dbReference type="InterPro" id="IPR013762">
    <property type="entry name" value="Integrase-like_cat_sf"/>
</dbReference>
<dbReference type="InterPro" id="IPR010998">
    <property type="entry name" value="Integrase_recombinase_N"/>
</dbReference>
<dbReference type="Proteomes" id="UP001501243">
    <property type="component" value="Unassembled WGS sequence"/>
</dbReference>